<gene>
    <name evidence="2" type="ORF">P3H78_13050</name>
</gene>
<dbReference type="RefSeq" id="WP_276109093.1">
    <property type="nucleotide sequence ID" value="NZ_JARJBB010000005.1"/>
</dbReference>
<accession>A0ABT6A4G8</accession>
<feature type="compositionally biased region" description="Basic and acidic residues" evidence="1">
    <location>
        <begin position="25"/>
        <end position="44"/>
    </location>
</feature>
<evidence type="ECO:0000313" key="2">
    <source>
        <dbReference type="EMBL" id="MDF3299543.1"/>
    </source>
</evidence>
<feature type="compositionally biased region" description="Polar residues" evidence="1">
    <location>
        <begin position="1"/>
        <end position="18"/>
    </location>
</feature>
<reference evidence="2 3" key="1">
    <citation type="submission" date="2023-03" db="EMBL/GenBank/DDBJ databases">
        <title>Draft genome sequence of Streptomyces sp. K1PA1 isolated from peat swamp forest in Thailand.</title>
        <authorList>
            <person name="Klaysubun C."/>
            <person name="Duangmal K."/>
        </authorList>
    </citation>
    <scope>NUCLEOTIDE SEQUENCE [LARGE SCALE GENOMIC DNA]</scope>
    <source>
        <strain evidence="2 3">K1PA1</strain>
    </source>
</reference>
<dbReference type="PIRSF" id="PIRSF028743">
    <property type="entry name" value="GvpO_protein"/>
    <property type="match status" value="1"/>
</dbReference>
<dbReference type="Pfam" id="PF05800">
    <property type="entry name" value="GvpO"/>
    <property type="match status" value="1"/>
</dbReference>
<proteinExistence type="predicted"/>
<keyword evidence="3" id="KW-1185">Reference proteome</keyword>
<feature type="region of interest" description="Disordered" evidence="1">
    <location>
        <begin position="1"/>
        <end position="44"/>
    </location>
</feature>
<dbReference type="EMBL" id="JARJBB010000005">
    <property type="protein sequence ID" value="MDF3299543.1"/>
    <property type="molecule type" value="Genomic_DNA"/>
</dbReference>
<organism evidence="2 3">
    <name type="scientific">Streptomyces tropicalis</name>
    <dbReference type="NCBI Taxonomy" id="3034234"/>
    <lineage>
        <taxon>Bacteria</taxon>
        <taxon>Bacillati</taxon>
        <taxon>Actinomycetota</taxon>
        <taxon>Actinomycetes</taxon>
        <taxon>Kitasatosporales</taxon>
        <taxon>Streptomycetaceae</taxon>
        <taxon>Streptomyces</taxon>
    </lineage>
</organism>
<dbReference type="InterPro" id="IPR008634">
    <property type="entry name" value="Gas-vesicle_GvpO"/>
</dbReference>
<evidence type="ECO:0000256" key="1">
    <source>
        <dbReference type="SAM" id="MobiDB-lite"/>
    </source>
</evidence>
<name>A0ABT6A4G8_9ACTN</name>
<dbReference type="Proteomes" id="UP001221150">
    <property type="component" value="Unassembled WGS sequence"/>
</dbReference>
<evidence type="ECO:0000313" key="3">
    <source>
        <dbReference type="Proteomes" id="UP001221150"/>
    </source>
</evidence>
<protein>
    <submittedName>
        <fullName evidence="2">Gas vesicle protein</fullName>
    </submittedName>
</protein>
<sequence>MTNSSDSSHAGSGNTSRTTAKKSSRGSEPDEEAPPRRTERLRPAEAIREAREQLGELTGKPVDAVSTFSATEDGWNLEVEVLELSRVPDTMSLLASYRVTLDHQGMLTGYQRIRRYERGRSDDRRSG</sequence>
<comment type="caution">
    <text evidence="2">The sequence shown here is derived from an EMBL/GenBank/DDBJ whole genome shotgun (WGS) entry which is preliminary data.</text>
</comment>